<comment type="caution">
    <text evidence="6">The sequence shown here is derived from an EMBL/GenBank/DDBJ whole genome shotgun (WGS) entry which is preliminary data.</text>
</comment>
<keyword evidence="2" id="KW-0812">Transmembrane</keyword>
<evidence type="ECO:0000256" key="1">
    <source>
        <dbReference type="ARBA" id="ARBA00004167"/>
    </source>
</evidence>
<dbReference type="Proteomes" id="UP000753196">
    <property type="component" value="Unassembled WGS sequence"/>
</dbReference>
<organism evidence="6 7">
    <name type="scientific">Candidatus Sungiibacteriota bacterium</name>
    <dbReference type="NCBI Taxonomy" id="2750080"/>
    <lineage>
        <taxon>Bacteria</taxon>
        <taxon>Candidatus Sungiibacteriota</taxon>
    </lineage>
</organism>
<reference evidence="6" key="1">
    <citation type="submission" date="2020-07" db="EMBL/GenBank/DDBJ databases">
        <title>Huge and variable diversity of episymbiotic CPR bacteria and DPANN archaea in groundwater ecosystems.</title>
        <authorList>
            <person name="He C.Y."/>
            <person name="Keren R."/>
            <person name="Whittaker M."/>
            <person name="Farag I.F."/>
            <person name="Doudna J."/>
            <person name="Cate J.H.D."/>
            <person name="Banfield J.F."/>
        </authorList>
    </citation>
    <scope>NUCLEOTIDE SEQUENCE</scope>
    <source>
        <strain evidence="6">NC_groundwater_973_Pr1_S-0.2um_54_13</strain>
    </source>
</reference>
<dbReference type="EMBL" id="JACQCR010000034">
    <property type="protein sequence ID" value="MBI3631006.1"/>
    <property type="molecule type" value="Genomic_DNA"/>
</dbReference>
<feature type="region of interest" description="Disordered" evidence="5">
    <location>
        <begin position="1"/>
        <end position="52"/>
    </location>
</feature>
<name>A0A932QY67_9BACT</name>
<accession>A0A932QY67</accession>
<proteinExistence type="predicted"/>
<sequence length="166" mass="17763">EKKAHNGQEKKHTGRTVVVGEPTTTTKPKKYVRGTTRPEKKAAEKDGNGSSVAGVAGGQEVISRYTQIISQWIINHQGMAKAACGEAKAVTGTCNARGQTVVRLRINREGHIISNTVERTSGNELVDQAAIIMVRASDPVPAAPANYPSDSMLEFLVAVQVDLSKK</sequence>
<dbReference type="GO" id="GO:0016020">
    <property type="term" value="C:membrane"/>
    <property type="evidence" value="ECO:0007669"/>
    <property type="project" value="UniProtKB-SubCell"/>
</dbReference>
<dbReference type="InterPro" id="IPR006260">
    <property type="entry name" value="TonB/TolA_C"/>
</dbReference>
<feature type="compositionally biased region" description="Basic and acidic residues" evidence="5">
    <location>
        <begin position="36"/>
        <end position="47"/>
    </location>
</feature>
<comment type="subcellular location">
    <subcellularLocation>
        <location evidence="1">Membrane</location>
        <topology evidence="1">Single-pass membrane protein</topology>
    </subcellularLocation>
</comment>
<keyword evidence="4" id="KW-0472">Membrane</keyword>
<keyword evidence="3" id="KW-1133">Transmembrane helix</keyword>
<gene>
    <name evidence="6" type="ORF">HY221_01595</name>
</gene>
<dbReference type="Gene3D" id="3.30.1150.10">
    <property type="match status" value="1"/>
</dbReference>
<evidence type="ECO:0000256" key="2">
    <source>
        <dbReference type="ARBA" id="ARBA00022692"/>
    </source>
</evidence>
<evidence type="ECO:0000313" key="6">
    <source>
        <dbReference type="EMBL" id="MBI3631006.1"/>
    </source>
</evidence>
<evidence type="ECO:0000256" key="5">
    <source>
        <dbReference type="SAM" id="MobiDB-lite"/>
    </source>
</evidence>
<evidence type="ECO:0000313" key="7">
    <source>
        <dbReference type="Proteomes" id="UP000753196"/>
    </source>
</evidence>
<dbReference type="AlphaFoldDB" id="A0A932QY67"/>
<dbReference type="NCBIfam" id="TIGR01352">
    <property type="entry name" value="tonB_Cterm"/>
    <property type="match status" value="1"/>
</dbReference>
<dbReference type="SUPFAM" id="SSF74653">
    <property type="entry name" value="TolA/TonB C-terminal domain"/>
    <property type="match status" value="1"/>
</dbReference>
<protein>
    <submittedName>
        <fullName evidence="6">TonB family protein</fullName>
    </submittedName>
</protein>
<feature type="non-terminal residue" evidence="6">
    <location>
        <position position="1"/>
    </location>
</feature>
<evidence type="ECO:0000256" key="3">
    <source>
        <dbReference type="ARBA" id="ARBA00022989"/>
    </source>
</evidence>
<feature type="compositionally biased region" description="Basic and acidic residues" evidence="5">
    <location>
        <begin position="1"/>
        <end position="11"/>
    </location>
</feature>
<evidence type="ECO:0000256" key="4">
    <source>
        <dbReference type="ARBA" id="ARBA00023136"/>
    </source>
</evidence>
<dbReference type="Pfam" id="PF13103">
    <property type="entry name" value="TonB_2"/>
    <property type="match status" value="1"/>
</dbReference>